<feature type="compositionally biased region" description="Basic and acidic residues" evidence="1">
    <location>
        <begin position="268"/>
        <end position="280"/>
    </location>
</feature>
<feature type="compositionally biased region" description="Polar residues" evidence="1">
    <location>
        <begin position="179"/>
        <end position="197"/>
    </location>
</feature>
<keyword evidence="4" id="KW-1185">Reference proteome</keyword>
<protein>
    <recommendedName>
        <fullName evidence="2">RING-type domain-containing protein</fullName>
    </recommendedName>
</protein>
<dbReference type="InterPro" id="IPR001841">
    <property type="entry name" value="Znf_RING"/>
</dbReference>
<dbReference type="SUPFAM" id="SSF57850">
    <property type="entry name" value="RING/U-box"/>
    <property type="match status" value="1"/>
</dbReference>
<dbReference type="Gene3D" id="3.30.40.10">
    <property type="entry name" value="Zinc/RING finger domain, C3HC4 (zinc finger)"/>
    <property type="match status" value="1"/>
</dbReference>
<proteinExistence type="predicted"/>
<feature type="compositionally biased region" description="Acidic residues" evidence="1">
    <location>
        <begin position="299"/>
        <end position="370"/>
    </location>
</feature>
<dbReference type="Proteomes" id="UP000191500">
    <property type="component" value="Unassembled WGS sequence"/>
</dbReference>
<accession>A0A1V6UE25</accession>
<comment type="caution">
    <text evidence="3">The sequence shown here is derived from an EMBL/GenBank/DDBJ whole genome shotgun (WGS) entry which is preliminary data.</text>
</comment>
<feature type="region of interest" description="Disordered" evidence="1">
    <location>
        <begin position="157"/>
        <end position="211"/>
    </location>
</feature>
<feature type="domain" description="RING-type" evidence="2">
    <location>
        <begin position="394"/>
        <end position="422"/>
    </location>
</feature>
<evidence type="ECO:0000313" key="4">
    <source>
        <dbReference type="Proteomes" id="UP000191500"/>
    </source>
</evidence>
<reference evidence="4" key="1">
    <citation type="journal article" date="2017" name="Nat. Microbiol.">
        <title>Global analysis of biosynthetic gene clusters reveals vast potential of secondary metabolite production in Penicillium species.</title>
        <authorList>
            <person name="Nielsen J.C."/>
            <person name="Grijseels S."/>
            <person name="Prigent S."/>
            <person name="Ji B."/>
            <person name="Dainat J."/>
            <person name="Nielsen K.F."/>
            <person name="Frisvad J.C."/>
            <person name="Workman M."/>
            <person name="Nielsen J."/>
        </authorList>
    </citation>
    <scope>NUCLEOTIDE SEQUENCE [LARGE SCALE GENOMIC DNA]</scope>
    <source>
        <strain evidence="4">IBT 31321</strain>
    </source>
</reference>
<evidence type="ECO:0000259" key="2">
    <source>
        <dbReference type="Pfam" id="PF13639"/>
    </source>
</evidence>
<feature type="region of interest" description="Disordered" evidence="1">
    <location>
        <begin position="298"/>
        <end position="381"/>
    </location>
</feature>
<feature type="compositionally biased region" description="Basic and acidic residues" evidence="1">
    <location>
        <begin position="199"/>
        <end position="210"/>
    </location>
</feature>
<organism evidence="3 4">
    <name type="scientific">Penicillium coprophilum</name>
    <dbReference type="NCBI Taxonomy" id="36646"/>
    <lineage>
        <taxon>Eukaryota</taxon>
        <taxon>Fungi</taxon>
        <taxon>Dikarya</taxon>
        <taxon>Ascomycota</taxon>
        <taxon>Pezizomycotina</taxon>
        <taxon>Eurotiomycetes</taxon>
        <taxon>Eurotiomycetidae</taxon>
        <taxon>Eurotiales</taxon>
        <taxon>Aspergillaceae</taxon>
        <taxon>Penicillium</taxon>
    </lineage>
</organism>
<name>A0A1V6UE25_9EURO</name>
<dbReference type="AlphaFoldDB" id="A0A1V6UE25"/>
<sequence>MPSRHSYDRIPHLAPLSEIIRLEPEEEPRCAGYAPSQGRRCHLHTNARGRRSAIALLNEGTKEIRAGRSIDELLEDLAPHVLCTRWHQNQASTLTSRWKRQVRRYLDSETPARSFARPVRPSTRRPSRETFDASTEDRTLRLRQRLRALEEELRQLEATENDLASTPSPRARRGGRDTSAVSPGSTRHTSSRNTSPESVVDRPVERRVTESTDQLAITVQVTVTVPRPAQVQLFSPTQEVPVSSPEPATPPAVDTVSSSNGESSSDEDQQRRVENSHTHRRDIDGECGICLCDLHTSEQDVDADDEETEDTGDDDSDEDDSDSDDSDDSDSDDSDESDSDDDNSDGDNSGDENSDDDNSDDDDLDDDQGGDDSNQQIKIEPENFRQDKALVWCKALCGVNFHEKCIDQWLRTANAPTCPTCRRDWEH</sequence>
<feature type="region of interest" description="Disordered" evidence="1">
    <location>
        <begin position="236"/>
        <end position="280"/>
    </location>
</feature>
<dbReference type="Pfam" id="PF13639">
    <property type="entry name" value="zf-RING_2"/>
    <property type="match status" value="1"/>
</dbReference>
<dbReference type="STRING" id="36646.A0A1V6UE25"/>
<feature type="compositionally biased region" description="Basic and acidic residues" evidence="1">
    <location>
        <begin position="126"/>
        <end position="137"/>
    </location>
</feature>
<dbReference type="InterPro" id="IPR013083">
    <property type="entry name" value="Znf_RING/FYVE/PHD"/>
</dbReference>
<feature type="region of interest" description="Disordered" evidence="1">
    <location>
        <begin position="113"/>
        <end position="137"/>
    </location>
</feature>
<evidence type="ECO:0000256" key="1">
    <source>
        <dbReference type="SAM" id="MobiDB-lite"/>
    </source>
</evidence>
<gene>
    <name evidence="3" type="ORF">PENCOP_c011G02388</name>
</gene>
<evidence type="ECO:0000313" key="3">
    <source>
        <dbReference type="EMBL" id="OQE36684.1"/>
    </source>
</evidence>
<dbReference type="EMBL" id="MDDG01000011">
    <property type="protein sequence ID" value="OQE36684.1"/>
    <property type="molecule type" value="Genomic_DNA"/>
</dbReference>